<dbReference type="SUPFAM" id="SSF110296">
    <property type="entry name" value="Oligoxyloglucan reducing end-specific cellobiohydrolase"/>
    <property type="match status" value="1"/>
</dbReference>
<proteinExistence type="predicted"/>
<dbReference type="AlphaFoldDB" id="A0A7W7BNN2"/>
<comment type="caution">
    <text evidence="1">The sequence shown here is derived from an EMBL/GenBank/DDBJ whole genome shotgun (WGS) entry which is preliminary data.</text>
</comment>
<sequence length="165" mass="16965">MTWSPVVFSGEKDFHVLAGTTWNVVYGIATDNPELLTSTDGGVTWQPTGAEVPARNLVVDATERLIASTPDGLQVSTDAGATFTGWTDAPTIALLNTSPDHQRIVGVDTAGTVWVTGAGESEWVEAGTTSLSVQAVAITNAGDVLTVDQTGISPPAPPASTGSEQ</sequence>
<dbReference type="InterPro" id="IPR015943">
    <property type="entry name" value="WD40/YVTN_repeat-like_dom_sf"/>
</dbReference>
<accession>A0A7W7BNN2</accession>
<protein>
    <recommendedName>
        <fullName evidence="3">BNR/Asp-box repeat-containing protein</fullName>
    </recommendedName>
</protein>
<evidence type="ECO:0000313" key="2">
    <source>
        <dbReference type="Proteomes" id="UP000573729"/>
    </source>
</evidence>
<keyword evidence="2" id="KW-1185">Reference proteome</keyword>
<dbReference type="Gene3D" id="2.130.10.10">
    <property type="entry name" value="YVTN repeat-like/Quinoprotein amine dehydrogenase"/>
    <property type="match status" value="1"/>
</dbReference>
<dbReference type="EMBL" id="JACHMD010000001">
    <property type="protein sequence ID" value="MBB4665981.1"/>
    <property type="molecule type" value="Genomic_DNA"/>
</dbReference>
<dbReference type="Proteomes" id="UP000573729">
    <property type="component" value="Unassembled WGS sequence"/>
</dbReference>
<name>A0A7W7BNN2_9MICO</name>
<organism evidence="1 2">
    <name type="scientific">Microbacterium marinum</name>
    <dbReference type="NCBI Taxonomy" id="421115"/>
    <lineage>
        <taxon>Bacteria</taxon>
        <taxon>Bacillati</taxon>
        <taxon>Actinomycetota</taxon>
        <taxon>Actinomycetes</taxon>
        <taxon>Micrococcales</taxon>
        <taxon>Microbacteriaceae</taxon>
        <taxon>Microbacterium</taxon>
    </lineage>
</organism>
<reference evidence="1 2" key="1">
    <citation type="submission" date="2020-08" db="EMBL/GenBank/DDBJ databases">
        <title>Sequencing the genomes of 1000 actinobacteria strains.</title>
        <authorList>
            <person name="Klenk H.-P."/>
        </authorList>
    </citation>
    <scope>NUCLEOTIDE SEQUENCE [LARGE SCALE GENOMIC DNA]</scope>
    <source>
        <strain evidence="1 2">DSM 24947</strain>
    </source>
</reference>
<evidence type="ECO:0008006" key="3">
    <source>
        <dbReference type="Google" id="ProtNLM"/>
    </source>
</evidence>
<gene>
    <name evidence="1" type="ORF">BKA24_000690</name>
</gene>
<evidence type="ECO:0000313" key="1">
    <source>
        <dbReference type="EMBL" id="MBB4665981.1"/>
    </source>
</evidence>